<dbReference type="EMBL" id="JAKFGM010000003">
    <property type="protein sequence ID" value="MCF2515464.1"/>
    <property type="molecule type" value="Genomic_DNA"/>
</dbReference>
<dbReference type="InterPro" id="IPR009799">
    <property type="entry name" value="EthD_dom"/>
</dbReference>
<dbReference type="SUPFAM" id="SSF54909">
    <property type="entry name" value="Dimeric alpha+beta barrel"/>
    <property type="match status" value="1"/>
</dbReference>
<dbReference type="PANTHER" id="PTHR40260:SF2">
    <property type="entry name" value="BLR8190 PROTEIN"/>
    <property type="match status" value="1"/>
</dbReference>
<reference evidence="1" key="1">
    <citation type="submission" date="2022-01" db="EMBL/GenBank/DDBJ databases">
        <authorList>
            <person name="Jo J.-H."/>
            <person name="Im W.-T."/>
        </authorList>
    </citation>
    <scope>NUCLEOTIDE SEQUENCE</scope>
    <source>
        <strain evidence="1">G124</strain>
    </source>
</reference>
<organism evidence="1 2">
    <name type="scientific">Sphingomonas cremea</name>
    <dbReference type="NCBI Taxonomy" id="2904799"/>
    <lineage>
        <taxon>Bacteria</taxon>
        <taxon>Pseudomonadati</taxon>
        <taxon>Pseudomonadota</taxon>
        <taxon>Alphaproteobacteria</taxon>
        <taxon>Sphingomonadales</taxon>
        <taxon>Sphingomonadaceae</taxon>
        <taxon>Sphingomonas</taxon>
    </lineage>
</organism>
<sequence length="104" mass="11204">MYIITIHYPNADGANFDFDYYRTKHLPEVGKAFKPFGLGYSSVLKGEENVDGTPPAYLVTSILSFRDEKGARDAAASEGAKALAADVPNFSSVAPVVQFNTSVP</sequence>
<dbReference type="Proteomes" id="UP001139410">
    <property type="component" value="Unassembled WGS sequence"/>
</dbReference>
<dbReference type="NCBIfam" id="TIGR02118">
    <property type="entry name" value="EthD family reductase"/>
    <property type="match status" value="1"/>
</dbReference>
<dbReference type="RefSeq" id="WP_235068075.1">
    <property type="nucleotide sequence ID" value="NZ_JAKFGM010000003.1"/>
</dbReference>
<evidence type="ECO:0000313" key="2">
    <source>
        <dbReference type="Proteomes" id="UP001139410"/>
    </source>
</evidence>
<dbReference type="AlphaFoldDB" id="A0A9X1QQ69"/>
<dbReference type="GO" id="GO:0016491">
    <property type="term" value="F:oxidoreductase activity"/>
    <property type="evidence" value="ECO:0007669"/>
    <property type="project" value="InterPro"/>
</dbReference>
<proteinExistence type="predicted"/>
<evidence type="ECO:0000313" key="1">
    <source>
        <dbReference type="EMBL" id="MCF2515464.1"/>
    </source>
</evidence>
<dbReference type="InterPro" id="IPR011008">
    <property type="entry name" value="Dimeric_a/b-barrel"/>
</dbReference>
<keyword evidence="2" id="KW-1185">Reference proteome</keyword>
<accession>A0A9X1QQ69</accession>
<dbReference type="Gene3D" id="3.30.70.100">
    <property type="match status" value="1"/>
</dbReference>
<name>A0A9X1QQ69_9SPHN</name>
<dbReference type="PANTHER" id="PTHR40260">
    <property type="entry name" value="BLR8190 PROTEIN"/>
    <property type="match status" value="1"/>
</dbReference>
<comment type="caution">
    <text evidence="1">The sequence shown here is derived from an EMBL/GenBank/DDBJ whole genome shotgun (WGS) entry which is preliminary data.</text>
</comment>
<protein>
    <submittedName>
        <fullName evidence="1">EthD family reductase</fullName>
    </submittedName>
</protein>
<gene>
    <name evidence="1" type="ORF">LVY65_10365</name>
</gene>